<evidence type="ECO:0000313" key="25">
    <source>
        <dbReference type="Ensembl" id="ENSMZEP00005021248.1"/>
    </source>
</evidence>
<dbReference type="Pfam" id="PF20010">
    <property type="entry name" value="Collagen_trimer"/>
    <property type="match status" value="1"/>
</dbReference>
<feature type="domain" description="FZ" evidence="24">
    <location>
        <begin position="18"/>
        <end position="137"/>
    </location>
</feature>
<evidence type="ECO:0000256" key="14">
    <source>
        <dbReference type="ARBA" id="ARBA00023180"/>
    </source>
</evidence>
<keyword evidence="4" id="KW-0597">Phosphoprotein</keyword>
<organism evidence="25 26">
    <name type="scientific">Maylandia zebra</name>
    <name type="common">zebra mbuna</name>
    <dbReference type="NCBI Taxonomy" id="106582"/>
    <lineage>
        <taxon>Eukaryota</taxon>
        <taxon>Metazoa</taxon>
        <taxon>Chordata</taxon>
        <taxon>Craniata</taxon>
        <taxon>Vertebrata</taxon>
        <taxon>Euteleostomi</taxon>
        <taxon>Actinopterygii</taxon>
        <taxon>Neopterygii</taxon>
        <taxon>Teleostei</taxon>
        <taxon>Neoteleostei</taxon>
        <taxon>Acanthomorphata</taxon>
        <taxon>Ovalentaria</taxon>
        <taxon>Cichlomorphae</taxon>
        <taxon>Cichliformes</taxon>
        <taxon>Cichlidae</taxon>
        <taxon>African cichlids</taxon>
        <taxon>Pseudocrenilabrinae</taxon>
        <taxon>Haplochromini</taxon>
        <taxon>Maylandia</taxon>
        <taxon>Maylandia zebra complex</taxon>
    </lineage>
</organism>
<protein>
    <recommendedName>
        <fullName evidence="21">Collagen alpha-1(XVIII) chain</fullName>
    </recommendedName>
</protein>
<evidence type="ECO:0000256" key="8">
    <source>
        <dbReference type="ARBA" id="ARBA00022833"/>
    </source>
</evidence>
<evidence type="ECO:0000256" key="7">
    <source>
        <dbReference type="ARBA" id="ARBA00022737"/>
    </source>
</evidence>
<dbReference type="CDD" id="cd00247">
    <property type="entry name" value="Endostatin-like"/>
    <property type="match status" value="1"/>
</dbReference>
<evidence type="ECO:0000259" key="24">
    <source>
        <dbReference type="PROSITE" id="PS50038"/>
    </source>
</evidence>
<dbReference type="SUPFAM" id="SSF49899">
    <property type="entry name" value="Concanavalin A-like lectins/glucanases"/>
    <property type="match status" value="1"/>
</dbReference>
<dbReference type="InterPro" id="IPR020067">
    <property type="entry name" value="Frizzled_dom"/>
</dbReference>
<dbReference type="InterPro" id="IPR013320">
    <property type="entry name" value="ConA-like_dom_sf"/>
</dbReference>
<dbReference type="FunFam" id="1.10.2000.10:FF:000017">
    <property type="entry name" value="Alpha 1 type XVIII collagen"/>
    <property type="match status" value="1"/>
</dbReference>
<evidence type="ECO:0000256" key="10">
    <source>
        <dbReference type="ARBA" id="ARBA00022889"/>
    </source>
</evidence>
<evidence type="ECO:0000256" key="18">
    <source>
        <dbReference type="ARBA" id="ARBA00061275"/>
    </source>
</evidence>
<dbReference type="Pfam" id="PF01392">
    <property type="entry name" value="Fz"/>
    <property type="match status" value="1"/>
</dbReference>
<feature type="compositionally biased region" description="Basic and acidic residues" evidence="23">
    <location>
        <begin position="347"/>
        <end position="362"/>
    </location>
</feature>
<feature type="compositionally biased region" description="Basic and acidic residues" evidence="23">
    <location>
        <begin position="1015"/>
        <end position="1024"/>
    </location>
</feature>
<dbReference type="InterPro" id="IPR010515">
    <property type="entry name" value="Collagenase_NC10/endostatin"/>
</dbReference>
<feature type="compositionally biased region" description="Basic and acidic residues" evidence="23">
    <location>
        <begin position="476"/>
        <end position="488"/>
    </location>
</feature>
<accession>A0A3P9CG24</accession>
<comment type="subunit">
    <text evidence="20">Forms homotrimers. Recombinant non-collagenous domain 1 has stronger affinity to NID1, HSPG2 and laminin-1:NID1 complex and lower affinity to FBLN1 and FBLN2 than endostatin.</text>
</comment>
<dbReference type="InterPro" id="IPR036790">
    <property type="entry name" value="Frizzled_dom_sf"/>
</dbReference>
<evidence type="ECO:0000256" key="2">
    <source>
        <dbReference type="ARBA" id="ARBA00022525"/>
    </source>
</evidence>
<evidence type="ECO:0000256" key="12">
    <source>
        <dbReference type="ARBA" id="ARBA00023119"/>
    </source>
</evidence>
<comment type="subcellular location">
    <subcellularLocation>
        <location evidence="1">Secreted</location>
        <location evidence="1">Extracellular space</location>
        <location evidence="1">Extracellular matrix</location>
        <location evidence="1">Basement membrane</location>
    </subcellularLocation>
</comment>
<dbReference type="GO" id="GO:0009653">
    <property type="term" value="P:anatomical structure morphogenesis"/>
    <property type="evidence" value="ECO:0007669"/>
    <property type="project" value="UniProtKB-ARBA"/>
</dbReference>
<dbReference type="FunFam" id="2.60.120.200:FF:000039">
    <property type="entry name" value="Collagen XV alpha 1 chain"/>
    <property type="match status" value="1"/>
</dbReference>
<feature type="compositionally biased region" description="Pro residues" evidence="23">
    <location>
        <begin position="491"/>
        <end position="502"/>
    </location>
</feature>
<comment type="function">
    <text evidence="17">Probably plays a major role in determining the retinal structure as well as in the closure of the neural tube.</text>
</comment>
<keyword evidence="13 22" id="KW-1015">Disulfide bond</keyword>
<feature type="region of interest" description="Disordered" evidence="23">
    <location>
        <begin position="815"/>
        <end position="893"/>
    </location>
</feature>
<dbReference type="GO" id="GO:0042127">
    <property type="term" value="P:regulation of cell population proliferation"/>
    <property type="evidence" value="ECO:0007669"/>
    <property type="project" value="UniProtKB-ARBA"/>
</dbReference>
<dbReference type="GO" id="GO:0046872">
    <property type="term" value="F:metal ion binding"/>
    <property type="evidence" value="ECO:0007669"/>
    <property type="project" value="UniProtKB-KW"/>
</dbReference>
<evidence type="ECO:0000256" key="22">
    <source>
        <dbReference type="PROSITE-ProRule" id="PRU00090"/>
    </source>
</evidence>
<dbReference type="Proteomes" id="UP000265160">
    <property type="component" value="LG16"/>
</dbReference>
<comment type="similarity">
    <text evidence="18">Belongs to the multiplexin collagen family.</text>
</comment>
<dbReference type="SUPFAM" id="SSF63501">
    <property type="entry name" value="Frizzled cysteine-rich domain"/>
    <property type="match status" value="1"/>
</dbReference>
<feature type="compositionally biased region" description="Pro residues" evidence="23">
    <location>
        <begin position="879"/>
        <end position="888"/>
    </location>
</feature>
<name>A0A3P9CG24_9CICH</name>
<evidence type="ECO:0000256" key="15">
    <source>
        <dbReference type="ARBA" id="ARBA00023278"/>
    </source>
</evidence>
<evidence type="ECO:0000256" key="13">
    <source>
        <dbReference type="ARBA" id="ARBA00023157"/>
    </source>
</evidence>
<dbReference type="PROSITE" id="PS50038">
    <property type="entry name" value="FZ"/>
    <property type="match status" value="1"/>
</dbReference>
<evidence type="ECO:0000256" key="17">
    <source>
        <dbReference type="ARBA" id="ARBA00054383"/>
    </source>
</evidence>
<dbReference type="GO" id="GO:0030198">
    <property type="term" value="P:extracellular matrix organization"/>
    <property type="evidence" value="ECO:0007669"/>
    <property type="project" value="TreeGrafter"/>
</dbReference>
<evidence type="ECO:0000256" key="11">
    <source>
        <dbReference type="ARBA" id="ARBA00022974"/>
    </source>
</evidence>
<keyword evidence="6" id="KW-0732">Signal</keyword>
<dbReference type="GO" id="GO:0007155">
    <property type="term" value="P:cell adhesion"/>
    <property type="evidence" value="ECO:0007669"/>
    <property type="project" value="UniProtKB-KW"/>
</dbReference>
<feature type="compositionally biased region" description="Basic and acidic residues" evidence="23">
    <location>
        <begin position="815"/>
        <end position="828"/>
    </location>
</feature>
<keyword evidence="10" id="KW-0130">Cell adhesion</keyword>
<evidence type="ECO:0000256" key="5">
    <source>
        <dbReference type="ARBA" id="ARBA00022723"/>
    </source>
</evidence>
<feature type="compositionally biased region" description="Basic and acidic residues" evidence="23">
    <location>
        <begin position="620"/>
        <end position="634"/>
    </location>
</feature>
<feature type="compositionally biased region" description="Pro residues" evidence="23">
    <location>
        <begin position="640"/>
        <end position="649"/>
    </location>
</feature>
<feature type="compositionally biased region" description="Pro residues" evidence="23">
    <location>
        <begin position="861"/>
        <end position="870"/>
    </location>
</feature>
<feature type="compositionally biased region" description="Pro residues" evidence="23">
    <location>
        <begin position="399"/>
        <end position="414"/>
    </location>
</feature>
<reference evidence="25" key="3">
    <citation type="submission" date="2025-09" db="UniProtKB">
        <authorList>
            <consortium name="Ensembl"/>
        </authorList>
    </citation>
    <scope>IDENTIFICATION</scope>
</reference>
<dbReference type="SMART" id="SM00210">
    <property type="entry name" value="TSPN"/>
    <property type="match status" value="1"/>
</dbReference>
<dbReference type="GO" id="GO:0005581">
    <property type="term" value="C:collagen trimer"/>
    <property type="evidence" value="ECO:0007669"/>
    <property type="project" value="UniProtKB-KW"/>
</dbReference>
<dbReference type="GeneTree" id="ENSGT00940000165423"/>
<feature type="compositionally biased region" description="Gly residues" evidence="23">
    <location>
        <begin position="565"/>
        <end position="579"/>
    </location>
</feature>
<keyword evidence="14" id="KW-0325">Glycoprotein</keyword>
<dbReference type="FunFam" id="3.40.1620.70:FF:000003">
    <property type="entry name" value="Collagen type XVIII alpha 1"/>
    <property type="match status" value="1"/>
</dbReference>
<dbReference type="GO" id="GO:0005604">
    <property type="term" value="C:basement membrane"/>
    <property type="evidence" value="ECO:0007669"/>
    <property type="project" value="UniProtKB-SubCell"/>
</dbReference>
<sequence>SEPTTIKQPEVGRPALDAESPQCLLLDTALPFCSSMAGQWFVVPNYFNQSSVEEIQALLNEWAWLLNSQCHHSVEWFFCLLLVPKCGSLAPLPVLPCQSFCEVLRDSCWTLLDEGRLPVECHTLPDEEEDGYQCLSVSNQKDSGVSLLQLIGDPPPSEITQIYGPDNTPSFVFGPDANTGQLARAHLPNPFYREFSLMFNLKPTTNQGGVIFSITDARQSIMHVGVKLSAVQDNNQNVILYYTKPKSAQSFEAARFLVPSMTNTWTRFSLAVMDDKVLFYFNCDTDPQVVHIERSAENMELESGAGVFVGQAGGADPDKFLGVIGELRVMGDPFAASRHCEEDEDDKGQKGDKGDRGEKGERGPAGPKGEAGSGSSSRSGSRGDKGSAGFGYKGVKGEPGPPGPPGPPGSPGPAPEYTVGSDGSVVSRVPGPRGPPGAPGPQGTPGADGEPLQGDPGEDGKTGPPGFPGTPGDPGAKGEKGDRGEGHAGPRGPPGPPGPPGPGFRSTFEDMEASGFPDLESIRGLPGIPGTDGKPGAPGPNGEKGDAGELGLPGAIGEKDDMEGSAGGFNGRPGIGGPDGIQLQGNPGLPGRPGEKGDGGPAGRDGQPGLDGFPGPPGSKGDRGDKGQMGEPGRDGTGLPGPPGPPGPPGQIVYQTSGNFDEVVGRAGPQGGPGLPGRAGFPGPMGPKGDRGDPGPPGYGEKGEKGEPGLVIGPDGNFLNLAQLAGPKGDRGLPGPVGPPGPYGPPGLKGEIGMPGRPGRPGINGYKGEKGEPGVGSGFGYPIKGEKGERGETGLPGIPASPNVDIYTLRNELKGERGESGVKGEKGEPGGGYYDPRFGGVQGPPGPPGLPGPKGDSIIGPPGPSGPTGPPGIGYDGRPGPPGPPGPPGTLSGSYRPNYVTALRSYDTMIATARRQEEGSLIYIIDRADLYLRVRDGVRQVMLGEYNPFFRDLENEVAEVQPPPVILYPQSQDQSQNNGAGHYSEGFTLIKPIEPPAPTPADPRYFPKYDPRFPDQTHTGHTDGRFANQQTESRFPVTPQRQPVPPVLEPAGHFDIQGSGLHLIALNSPHTGNMRGIRGADFLCFQQARAIGLKGTFRAFLSSKLQDLYTIVRRSDRDSVPIVNLKNQVLFSSWDSLFGDNASKMRENVPIYSFDGRDILRDSAPEKMVWHGSSKKGHRQTDQYCETWRTGDHAVTGLASSLHSGHLLQQSPSSCSGSYIVLCIENAFTSPSKK</sequence>
<feature type="compositionally biased region" description="Pro residues" evidence="23">
    <location>
        <begin position="736"/>
        <end position="745"/>
    </location>
</feature>
<evidence type="ECO:0000256" key="6">
    <source>
        <dbReference type="ARBA" id="ARBA00022729"/>
    </source>
</evidence>
<dbReference type="SUPFAM" id="SSF56436">
    <property type="entry name" value="C-type lectin-like"/>
    <property type="match status" value="1"/>
</dbReference>
<comment type="function">
    <text evidence="16">May regulate extracellular matrix-dependent motility and morphogenesis of endothelial and non-endothelial cells; the function requires homotrimerization and implicates MAPK signaling.</text>
</comment>
<keyword evidence="2" id="KW-0964">Secreted</keyword>
<dbReference type="GO" id="GO:0005615">
    <property type="term" value="C:extracellular space"/>
    <property type="evidence" value="ECO:0007669"/>
    <property type="project" value="TreeGrafter"/>
</dbReference>
<reference evidence="25 26" key="1">
    <citation type="journal article" date="2014" name="Nature">
        <title>The genomic substrate for adaptive radiation in African cichlid fish.</title>
        <authorList>
            <person name="Brawand D."/>
            <person name="Wagner C.E."/>
            <person name="Li Y.I."/>
            <person name="Malinsky M."/>
            <person name="Keller I."/>
            <person name="Fan S."/>
            <person name="Simakov O."/>
            <person name="Ng A.Y."/>
            <person name="Lim Z.W."/>
            <person name="Bezault E."/>
            <person name="Turner-Maier J."/>
            <person name="Johnson J."/>
            <person name="Alcazar R."/>
            <person name="Noh H.J."/>
            <person name="Russell P."/>
            <person name="Aken B."/>
            <person name="Alfoldi J."/>
            <person name="Amemiya C."/>
            <person name="Azzouzi N."/>
            <person name="Baroiller J.F."/>
            <person name="Barloy-Hubler F."/>
            <person name="Berlin A."/>
            <person name="Bloomquist R."/>
            <person name="Carleton K.L."/>
            <person name="Conte M.A."/>
            <person name="D'Cotta H."/>
            <person name="Eshel O."/>
            <person name="Gaffney L."/>
            <person name="Galibert F."/>
            <person name="Gante H.F."/>
            <person name="Gnerre S."/>
            <person name="Greuter L."/>
            <person name="Guyon R."/>
            <person name="Haddad N.S."/>
            <person name="Haerty W."/>
            <person name="Harris R.M."/>
            <person name="Hofmann H.A."/>
            <person name="Hourlier T."/>
            <person name="Hulata G."/>
            <person name="Jaffe D.B."/>
            <person name="Lara M."/>
            <person name="Lee A.P."/>
            <person name="MacCallum I."/>
            <person name="Mwaiko S."/>
            <person name="Nikaido M."/>
            <person name="Nishihara H."/>
            <person name="Ozouf-Costaz C."/>
            <person name="Penman D.J."/>
            <person name="Przybylski D."/>
            <person name="Rakotomanga M."/>
            <person name="Renn S.C.P."/>
            <person name="Ribeiro F.J."/>
            <person name="Ron M."/>
            <person name="Salzburger W."/>
            <person name="Sanchez-Pulido L."/>
            <person name="Santos M.E."/>
            <person name="Searle S."/>
            <person name="Sharpe T."/>
            <person name="Swofford R."/>
            <person name="Tan F.J."/>
            <person name="Williams L."/>
            <person name="Young S."/>
            <person name="Yin S."/>
            <person name="Okada N."/>
            <person name="Kocher T.D."/>
            <person name="Miska E.A."/>
            <person name="Lander E.S."/>
            <person name="Venkatesh B."/>
            <person name="Fernald R.D."/>
            <person name="Meyer A."/>
            <person name="Ponting C.P."/>
            <person name="Streelman J.T."/>
            <person name="Lindblad-Toh K."/>
            <person name="Seehausen O."/>
            <person name="Di Palma F."/>
        </authorList>
    </citation>
    <scope>NUCLEOTIDE SEQUENCE</scope>
</reference>
<evidence type="ECO:0000256" key="19">
    <source>
        <dbReference type="ARBA" id="ARBA00064471"/>
    </source>
</evidence>
<evidence type="ECO:0000313" key="26">
    <source>
        <dbReference type="Proteomes" id="UP000265160"/>
    </source>
</evidence>
<keyword evidence="7" id="KW-0677">Repeat</keyword>
<feature type="compositionally biased region" description="Gly residues" evidence="23">
    <location>
        <begin position="668"/>
        <end position="677"/>
    </location>
</feature>
<proteinExistence type="inferred from homology"/>
<evidence type="ECO:0000256" key="9">
    <source>
        <dbReference type="ARBA" id="ARBA00022869"/>
    </source>
</evidence>
<feature type="region of interest" description="Disordered" evidence="23">
    <location>
        <begin position="1015"/>
        <end position="1041"/>
    </location>
</feature>
<dbReference type="InterPro" id="IPR016187">
    <property type="entry name" value="CTDL_fold"/>
</dbReference>
<feature type="compositionally biased region" description="Low complexity" evidence="23">
    <location>
        <begin position="368"/>
        <end position="380"/>
    </location>
</feature>
<keyword evidence="8" id="KW-0862">Zinc</keyword>
<dbReference type="Ensembl" id="ENSMZET00005021949.1">
    <property type="protein sequence ID" value="ENSMZEP00005021248.1"/>
    <property type="gene ID" value="ENSMZEG00005015478.1"/>
</dbReference>
<dbReference type="Pfam" id="PF01391">
    <property type="entry name" value="Collagen"/>
    <property type="match status" value="1"/>
</dbReference>
<dbReference type="Gene3D" id="3.40.1620.70">
    <property type="match status" value="1"/>
</dbReference>
<dbReference type="Pfam" id="PF06482">
    <property type="entry name" value="Endostatin"/>
    <property type="match status" value="1"/>
</dbReference>
<dbReference type="SMART" id="SM00063">
    <property type="entry name" value="FRI"/>
    <property type="match status" value="1"/>
</dbReference>
<dbReference type="AlphaFoldDB" id="A0A3P9CG24"/>
<evidence type="ECO:0000256" key="21">
    <source>
        <dbReference type="ARBA" id="ARBA00069367"/>
    </source>
</evidence>
<dbReference type="InterPro" id="IPR050149">
    <property type="entry name" value="Collagen_superfamily"/>
</dbReference>
<keyword evidence="12" id="KW-0176">Collagen</keyword>
<evidence type="ECO:0000256" key="16">
    <source>
        <dbReference type="ARBA" id="ARBA00053766"/>
    </source>
</evidence>
<dbReference type="GO" id="GO:0030020">
    <property type="term" value="F:extracellular matrix structural constituent conferring tensile strength"/>
    <property type="evidence" value="ECO:0007669"/>
    <property type="project" value="TreeGrafter"/>
</dbReference>
<evidence type="ECO:0000256" key="23">
    <source>
        <dbReference type="SAM" id="MobiDB-lite"/>
    </source>
</evidence>
<comment type="caution">
    <text evidence="22">Lacks conserved residue(s) required for the propagation of feature annotation.</text>
</comment>
<evidence type="ECO:0000256" key="4">
    <source>
        <dbReference type="ARBA" id="ARBA00022553"/>
    </source>
</evidence>
<feature type="disulfide bond" evidence="22">
    <location>
        <begin position="33"/>
        <end position="79"/>
    </location>
</feature>
<dbReference type="Gene3D" id="3.10.100.10">
    <property type="entry name" value="Mannose-Binding Protein A, subunit A"/>
    <property type="match status" value="1"/>
</dbReference>
<keyword evidence="3" id="KW-0272">Extracellular matrix</keyword>
<dbReference type="InterPro" id="IPR048287">
    <property type="entry name" value="TSPN-like_N"/>
</dbReference>
<keyword evidence="15" id="KW-0379">Hydroxylation</keyword>
<keyword evidence="11" id="KW-0654">Proteoglycan</keyword>
<evidence type="ECO:0000256" key="1">
    <source>
        <dbReference type="ARBA" id="ARBA00004302"/>
    </source>
</evidence>
<dbReference type="FunFam" id="3.10.100.10:FF:000008">
    <property type="entry name" value="collagen alpha-1(XVIII) chain isoform X1"/>
    <property type="match status" value="1"/>
</dbReference>
<feature type="disulfide bond" evidence="22">
    <location>
        <begin position="70"/>
        <end position="108"/>
    </location>
</feature>
<reference evidence="25" key="2">
    <citation type="submission" date="2025-08" db="UniProtKB">
        <authorList>
            <consortium name="Ensembl"/>
        </authorList>
    </citation>
    <scope>IDENTIFICATION</scope>
</reference>
<feature type="region of interest" description="Disordered" evidence="23">
    <location>
        <begin position="338"/>
        <end position="746"/>
    </location>
</feature>
<keyword evidence="9" id="KW-0084">Basement membrane</keyword>
<keyword evidence="26" id="KW-1185">Reference proteome</keyword>
<evidence type="ECO:0000256" key="3">
    <source>
        <dbReference type="ARBA" id="ARBA00022530"/>
    </source>
</evidence>
<dbReference type="InterPro" id="IPR016186">
    <property type="entry name" value="C-type_lectin-like/link_sf"/>
</dbReference>
<dbReference type="Gene3D" id="2.60.120.200">
    <property type="match status" value="1"/>
</dbReference>
<dbReference type="PANTHER" id="PTHR24023:SF1034">
    <property type="entry name" value="COLLAGEN ALPHA-1(XVIII) CHAIN"/>
    <property type="match status" value="1"/>
</dbReference>
<dbReference type="Gene3D" id="1.10.2000.10">
    <property type="entry name" value="Frizzled cysteine-rich domain"/>
    <property type="match status" value="1"/>
</dbReference>
<comment type="subunit">
    <text evidence="19">Monomeric. Interacts with KDR/VEGFR2. Interacts with the ITGA5:ITGB1 complex. Interacts with NID1, HSPG2, laminin-1:NID1 complex, FBLN1 and FBLN2.</text>
</comment>
<keyword evidence="5" id="KW-0479">Metal-binding</keyword>
<evidence type="ECO:0000256" key="20">
    <source>
        <dbReference type="ARBA" id="ARBA00065165"/>
    </source>
</evidence>
<dbReference type="InterPro" id="IPR045463">
    <property type="entry name" value="XV/XVIII_trimerization_dom"/>
</dbReference>
<dbReference type="InterPro" id="IPR008160">
    <property type="entry name" value="Collagen"/>
</dbReference>
<dbReference type="PANTHER" id="PTHR24023">
    <property type="entry name" value="COLLAGEN ALPHA"/>
    <property type="match status" value="1"/>
</dbReference>